<proteinExistence type="predicted"/>
<evidence type="ECO:0000256" key="5">
    <source>
        <dbReference type="ARBA" id="ARBA00023136"/>
    </source>
</evidence>
<feature type="transmembrane region" description="Helical" evidence="6">
    <location>
        <begin position="222"/>
        <end position="244"/>
    </location>
</feature>
<sequence length="491" mass="55154">MSRYRWVSKDVRMLSYKMKAHGSDGTVALDDSESQASPTQDTIQWTPEEEKKLLRKIDLVLMPLLILGFFALQLDRSNIGNAFTDYFLQDVGINQFQFNIGNQLMYLGIVLFEIPSNLILYRVGPAFWIGFQIAAWGLVATLQAFIRGKGAGAYYATRFLLGVCECGYIPAGLYTIGRFYKTSEISKRFAWFFLGNMSANGAAGLLAYGILQMRGLAGLAGWQWLFILEGMFTILVAIAFIAFFPQSTVNPVSLLGRRYFDDHEIQILTTRVFRDDPSKINVRTHVSRNELKAALTNWRLLAHIATIIPSLAAISATFTFAPSIVASYGYGRLKANALVSIGYWLLLLTTITWGWIADKWGRRGPMVFIGCFIGMIFVIVNRVLVSSDNYQAKFAIIVLITAFSFQWRMYPSSEERSVTMAIFIMAANISGIASGQLFQAHDAPRYRTAWTVTVALSCVGVLGSVMSNLQYWVLNRRIAKRGEKDGWVYRP</sequence>
<keyword evidence="3 6" id="KW-0812">Transmembrane</keyword>
<dbReference type="Proteomes" id="UP000770015">
    <property type="component" value="Unassembled WGS sequence"/>
</dbReference>
<evidence type="ECO:0000256" key="6">
    <source>
        <dbReference type="SAM" id="Phobius"/>
    </source>
</evidence>
<keyword evidence="5 6" id="KW-0472">Membrane</keyword>
<keyword evidence="9" id="KW-1185">Reference proteome</keyword>
<feature type="transmembrane region" description="Helical" evidence="6">
    <location>
        <begin position="419"/>
        <end position="438"/>
    </location>
</feature>
<dbReference type="PANTHER" id="PTHR43791">
    <property type="entry name" value="PERMEASE-RELATED"/>
    <property type="match status" value="1"/>
</dbReference>
<keyword evidence="4 6" id="KW-1133">Transmembrane helix</keyword>
<name>A0A9P8VJ43_9PEZI</name>
<dbReference type="EMBL" id="JAGSXJ010000003">
    <property type="protein sequence ID" value="KAH6693765.1"/>
    <property type="molecule type" value="Genomic_DNA"/>
</dbReference>
<feature type="transmembrane region" description="Helical" evidence="6">
    <location>
        <begin position="152"/>
        <end position="177"/>
    </location>
</feature>
<dbReference type="Gene3D" id="1.20.1250.20">
    <property type="entry name" value="MFS general substrate transporter like domains"/>
    <property type="match status" value="2"/>
</dbReference>
<dbReference type="OrthoDB" id="2985014at2759"/>
<feature type="transmembrane region" description="Helical" evidence="6">
    <location>
        <begin position="300"/>
        <end position="325"/>
    </location>
</feature>
<evidence type="ECO:0000313" key="8">
    <source>
        <dbReference type="EMBL" id="KAH6693765.1"/>
    </source>
</evidence>
<keyword evidence="2" id="KW-0813">Transport</keyword>
<dbReference type="PANTHER" id="PTHR43791:SF32">
    <property type="entry name" value="MAJOR FACILITATOR SUPERFAMILY (MFS) PROFILE DOMAIN-CONTAINING PROTEIN"/>
    <property type="match status" value="1"/>
</dbReference>
<feature type="transmembrane region" description="Helical" evidence="6">
    <location>
        <begin position="189"/>
        <end position="210"/>
    </location>
</feature>
<feature type="transmembrane region" description="Helical" evidence="6">
    <location>
        <begin position="337"/>
        <end position="357"/>
    </location>
</feature>
<feature type="domain" description="Major facilitator superfamily (MFS) profile" evidence="7">
    <location>
        <begin position="61"/>
        <end position="491"/>
    </location>
</feature>
<evidence type="ECO:0000256" key="1">
    <source>
        <dbReference type="ARBA" id="ARBA00004141"/>
    </source>
</evidence>
<dbReference type="PROSITE" id="PS50850">
    <property type="entry name" value="MFS"/>
    <property type="match status" value="1"/>
</dbReference>
<feature type="transmembrane region" description="Helical" evidence="6">
    <location>
        <begin position="126"/>
        <end position="146"/>
    </location>
</feature>
<dbReference type="Pfam" id="PF07690">
    <property type="entry name" value="MFS_1"/>
    <property type="match status" value="1"/>
</dbReference>
<evidence type="ECO:0000256" key="2">
    <source>
        <dbReference type="ARBA" id="ARBA00022448"/>
    </source>
</evidence>
<evidence type="ECO:0000313" key="9">
    <source>
        <dbReference type="Proteomes" id="UP000770015"/>
    </source>
</evidence>
<dbReference type="InterPro" id="IPR011701">
    <property type="entry name" value="MFS"/>
</dbReference>
<evidence type="ECO:0000259" key="7">
    <source>
        <dbReference type="PROSITE" id="PS50850"/>
    </source>
</evidence>
<accession>A0A9P8VJ43</accession>
<dbReference type="GO" id="GO:0016020">
    <property type="term" value="C:membrane"/>
    <property type="evidence" value="ECO:0007669"/>
    <property type="project" value="UniProtKB-SubCell"/>
</dbReference>
<dbReference type="InterPro" id="IPR020846">
    <property type="entry name" value="MFS_dom"/>
</dbReference>
<feature type="transmembrane region" description="Helical" evidence="6">
    <location>
        <begin position="390"/>
        <end position="407"/>
    </location>
</feature>
<dbReference type="AlphaFoldDB" id="A0A9P8VJ43"/>
<evidence type="ECO:0000256" key="4">
    <source>
        <dbReference type="ARBA" id="ARBA00022989"/>
    </source>
</evidence>
<comment type="caution">
    <text evidence="8">The sequence shown here is derived from an EMBL/GenBank/DDBJ whole genome shotgun (WGS) entry which is preliminary data.</text>
</comment>
<gene>
    <name evidence="8" type="ORF">F5X68DRAFT_220318</name>
</gene>
<feature type="transmembrane region" description="Helical" evidence="6">
    <location>
        <begin position="450"/>
        <end position="474"/>
    </location>
</feature>
<evidence type="ECO:0000256" key="3">
    <source>
        <dbReference type="ARBA" id="ARBA00022692"/>
    </source>
</evidence>
<organism evidence="8 9">
    <name type="scientific">Plectosphaerella plurivora</name>
    <dbReference type="NCBI Taxonomy" id="936078"/>
    <lineage>
        <taxon>Eukaryota</taxon>
        <taxon>Fungi</taxon>
        <taxon>Dikarya</taxon>
        <taxon>Ascomycota</taxon>
        <taxon>Pezizomycotina</taxon>
        <taxon>Sordariomycetes</taxon>
        <taxon>Hypocreomycetidae</taxon>
        <taxon>Glomerellales</taxon>
        <taxon>Plectosphaerellaceae</taxon>
        <taxon>Plectosphaerella</taxon>
    </lineage>
</organism>
<protein>
    <submittedName>
        <fullName evidence="8">Alternative sulfate transporter</fullName>
    </submittedName>
</protein>
<feature type="transmembrane region" description="Helical" evidence="6">
    <location>
        <begin position="364"/>
        <end position="384"/>
    </location>
</feature>
<dbReference type="InterPro" id="IPR036259">
    <property type="entry name" value="MFS_trans_sf"/>
</dbReference>
<comment type="subcellular location">
    <subcellularLocation>
        <location evidence="1">Membrane</location>
        <topology evidence="1">Multi-pass membrane protein</topology>
    </subcellularLocation>
</comment>
<dbReference type="GO" id="GO:0022857">
    <property type="term" value="F:transmembrane transporter activity"/>
    <property type="evidence" value="ECO:0007669"/>
    <property type="project" value="InterPro"/>
</dbReference>
<dbReference type="SUPFAM" id="SSF103473">
    <property type="entry name" value="MFS general substrate transporter"/>
    <property type="match status" value="1"/>
</dbReference>
<reference evidence="8" key="1">
    <citation type="journal article" date="2021" name="Nat. Commun.">
        <title>Genetic determinants of endophytism in the Arabidopsis root mycobiome.</title>
        <authorList>
            <person name="Mesny F."/>
            <person name="Miyauchi S."/>
            <person name="Thiergart T."/>
            <person name="Pickel B."/>
            <person name="Atanasova L."/>
            <person name="Karlsson M."/>
            <person name="Huettel B."/>
            <person name="Barry K.W."/>
            <person name="Haridas S."/>
            <person name="Chen C."/>
            <person name="Bauer D."/>
            <person name="Andreopoulos W."/>
            <person name="Pangilinan J."/>
            <person name="LaButti K."/>
            <person name="Riley R."/>
            <person name="Lipzen A."/>
            <person name="Clum A."/>
            <person name="Drula E."/>
            <person name="Henrissat B."/>
            <person name="Kohler A."/>
            <person name="Grigoriev I.V."/>
            <person name="Martin F.M."/>
            <person name="Hacquard S."/>
        </authorList>
    </citation>
    <scope>NUCLEOTIDE SEQUENCE</scope>
    <source>
        <strain evidence="8">MPI-SDFR-AT-0117</strain>
    </source>
</reference>